<evidence type="ECO:0000256" key="2">
    <source>
        <dbReference type="ARBA" id="ARBA00022801"/>
    </source>
</evidence>
<proteinExistence type="inferred from homology"/>
<dbReference type="Pfam" id="PF00561">
    <property type="entry name" value="Abhydrolase_1"/>
    <property type="match status" value="1"/>
</dbReference>
<dbReference type="InterPro" id="IPR000073">
    <property type="entry name" value="AB_hydrolase_1"/>
</dbReference>
<protein>
    <submittedName>
        <fullName evidence="4">Proline iminopeptidase</fullName>
        <ecNumber evidence="4">3.4.11.5</ecNumber>
    </submittedName>
</protein>
<comment type="similarity">
    <text evidence="1">Belongs to the peptidase S33 family.</text>
</comment>
<dbReference type="GO" id="GO:0004177">
    <property type="term" value="F:aminopeptidase activity"/>
    <property type="evidence" value="ECO:0007669"/>
    <property type="project" value="UniProtKB-KW"/>
</dbReference>
<keyword evidence="2 4" id="KW-0378">Hydrolase</keyword>
<dbReference type="RefSeq" id="WP_165134025.1">
    <property type="nucleotide sequence ID" value="NZ_CP049253.1"/>
</dbReference>
<comment type="caution">
    <text evidence="4">The sequence shown here is derived from an EMBL/GenBank/DDBJ whole genome shotgun (WGS) entry which is preliminary data.</text>
</comment>
<dbReference type="InterPro" id="IPR051601">
    <property type="entry name" value="Serine_prot/Carboxylest_S33"/>
</dbReference>
<accession>A0ABS4ZJG5</accession>
<dbReference type="EMBL" id="JAGIOL010000001">
    <property type="protein sequence ID" value="MBP2437419.1"/>
    <property type="molecule type" value="Genomic_DNA"/>
</dbReference>
<dbReference type="EC" id="3.4.11.5" evidence="4"/>
<dbReference type="Proteomes" id="UP001519362">
    <property type="component" value="Unassembled WGS sequence"/>
</dbReference>
<keyword evidence="4" id="KW-0031">Aminopeptidase</keyword>
<feature type="domain" description="AB hydrolase-1" evidence="3">
    <location>
        <begin position="49"/>
        <end position="204"/>
    </location>
</feature>
<gene>
    <name evidence="4" type="ORF">JOF34_002005</name>
</gene>
<evidence type="ECO:0000313" key="5">
    <source>
        <dbReference type="Proteomes" id="UP001519362"/>
    </source>
</evidence>
<organism evidence="4 5">
    <name type="scientific">Microbacterium amylolyticum</name>
    <dbReference type="NCBI Taxonomy" id="936337"/>
    <lineage>
        <taxon>Bacteria</taxon>
        <taxon>Bacillati</taxon>
        <taxon>Actinomycetota</taxon>
        <taxon>Actinomycetes</taxon>
        <taxon>Micrococcales</taxon>
        <taxon>Microbacteriaceae</taxon>
        <taxon>Microbacterium</taxon>
    </lineage>
</organism>
<dbReference type="PRINTS" id="PR00793">
    <property type="entry name" value="PROAMNOPTASE"/>
</dbReference>
<keyword evidence="5" id="KW-1185">Reference proteome</keyword>
<name>A0ABS4ZJG5_9MICO</name>
<dbReference type="SUPFAM" id="SSF53474">
    <property type="entry name" value="alpha/beta-Hydrolases"/>
    <property type="match status" value="1"/>
</dbReference>
<evidence type="ECO:0000256" key="1">
    <source>
        <dbReference type="ARBA" id="ARBA00010088"/>
    </source>
</evidence>
<dbReference type="Gene3D" id="3.40.50.1820">
    <property type="entry name" value="alpha/beta hydrolase"/>
    <property type="match status" value="1"/>
</dbReference>
<evidence type="ECO:0000259" key="3">
    <source>
        <dbReference type="Pfam" id="PF00561"/>
    </source>
</evidence>
<dbReference type="InterPro" id="IPR029058">
    <property type="entry name" value="AB_hydrolase_fold"/>
</dbReference>
<keyword evidence="4" id="KW-0645">Protease</keyword>
<dbReference type="InterPro" id="IPR002410">
    <property type="entry name" value="Peptidase_S33"/>
</dbReference>
<dbReference type="PANTHER" id="PTHR43248">
    <property type="entry name" value="2-SUCCINYL-6-HYDROXY-2,4-CYCLOHEXADIENE-1-CARBOXYLATE SYNTHASE"/>
    <property type="match status" value="1"/>
</dbReference>
<dbReference type="PANTHER" id="PTHR43248:SF2">
    <property type="entry name" value="PROLYL AMINOPEPTIDASE"/>
    <property type="match status" value="1"/>
</dbReference>
<reference evidence="4 5" key="1">
    <citation type="submission" date="2021-03" db="EMBL/GenBank/DDBJ databases">
        <title>Sequencing the genomes of 1000 actinobacteria strains.</title>
        <authorList>
            <person name="Klenk H.-P."/>
        </authorList>
    </citation>
    <scope>NUCLEOTIDE SEQUENCE [LARGE SCALE GENOMIC DNA]</scope>
    <source>
        <strain evidence="4 5">DSM 24221</strain>
    </source>
</reference>
<sequence length="432" mass="48441">MTTHQYTFRGLIVREHTVRSPLDWSQPDAGQHIEVFAREVAKPGMEEAPILLFLQGGPGGKGPRPAPEGGWIGEALKTHRVVLLDQRGTGRSSRIEASTIAGMTANEAADYIRLFRAEQIVADAEHIRREVFGGRRWQTLGQSYGGFLTLTYLSFAPDGLEASYVTGGVTSIDPDPVEIYRNTLPRVARKTAEFHRRYPQDTETLAAVVDILENEDVRLPSGDRLTSRRLQTLGADFGMGPGMERLHWLLDEAFLPSGRLSEAFLAAVDAETQLYGGPLYAVLQEEIYADGAGATQWAAHRVREELGGFDAAEEVAAGRAMPFTGEMFFPWQFDEVRSLRPFRDAVMALHDREDHPELYDIERLSRNDVPVAAAMYHDDMFVPIEFAEQTRDAVPNMHLWITNEFEHDGIRQEPTVVRRLIDRVITEGGVRR</sequence>
<evidence type="ECO:0000313" key="4">
    <source>
        <dbReference type="EMBL" id="MBP2437419.1"/>
    </source>
</evidence>